<evidence type="ECO:0000313" key="2">
    <source>
        <dbReference type="Proteomes" id="UP001260773"/>
    </source>
</evidence>
<proteinExistence type="predicted"/>
<dbReference type="RefSeq" id="WP_070504055.1">
    <property type="nucleotide sequence ID" value="NZ_CAAKOC010000077.1"/>
</dbReference>
<organism evidence="1 2">
    <name type="scientific">Enterococcus avium</name>
    <name type="common">Streptococcus avium</name>
    <dbReference type="NCBI Taxonomy" id="33945"/>
    <lineage>
        <taxon>Bacteria</taxon>
        <taxon>Bacillati</taxon>
        <taxon>Bacillota</taxon>
        <taxon>Bacilli</taxon>
        <taxon>Lactobacillales</taxon>
        <taxon>Enterococcaceae</taxon>
        <taxon>Enterococcus</taxon>
    </lineage>
</organism>
<protein>
    <submittedName>
        <fullName evidence="1">Uncharacterized protein</fullName>
    </submittedName>
</protein>
<dbReference type="EMBL" id="JARPWH010000009">
    <property type="protein sequence ID" value="MDT2401632.1"/>
    <property type="molecule type" value="Genomic_DNA"/>
</dbReference>
<accession>A0AAW8RNW7</accession>
<gene>
    <name evidence="1" type="ORF">P7D43_04545</name>
</gene>
<dbReference type="Proteomes" id="UP001260773">
    <property type="component" value="Unassembled WGS sequence"/>
</dbReference>
<evidence type="ECO:0000313" key="1">
    <source>
        <dbReference type="EMBL" id="MDT2401632.1"/>
    </source>
</evidence>
<dbReference type="AlphaFoldDB" id="A0AAW8RNW7"/>
<reference evidence="1" key="1">
    <citation type="submission" date="2023-03" db="EMBL/GenBank/DDBJ databases">
        <authorList>
            <person name="Shen W."/>
            <person name="Cai J."/>
        </authorList>
    </citation>
    <scope>NUCLEOTIDE SEQUENCE</scope>
    <source>
        <strain evidence="1">P33-2</strain>
    </source>
</reference>
<sequence>MKKTNDQKVYEYVYRVYGEDPFTTEQIYNSAEVIGVNPASIGAALNSLKKKGLLINYGQRETINGRIQKTWRVVPVK</sequence>
<name>A0AAW8RNW7_ENTAV</name>
<comment type="caution">
    <text evidence="1">The sequence shown here is derived from an EMBL/GenBank/DDBJ whole genome shotgun (WGS) entry which is preliminary data.</text>
</comment>